<dbReference type="InterPro" id="IPR013216">
    <property type="entry name" value="Methyltransf_11"/>
</dbReference>
<dbReference type="Pfam" id="PF08241">
    <property type="entry name" value="Methyltransf_11"/>
    <property type="match status" value="1"/>
</dbReference>
<accession>A0A1J5QXF8</accession>
<sequence length="254" mass="28137">MHFSPEVRASISLEPWLKSPAGAYLLAWEREQFDRIVADIFGFHAVQLGLGSLPALGNNRMPHRWLLEQATADAAGSAAPTLWGDFTDLPFASGSLDLVVLPHALECASDPHACLREVDRVLVAGGHVVITGFNALSLWGARQALARVGGSLYLPQRGEFISPRRVRDWLRLLSFEVVGGRYGCYRPAVHAQSWLDRWRFMDAAGDRWWPMLGAAYVLVATKRVRAMRLVGKAWAGKPRKAAVARPVAHGRRRL</sequence>
<proteinExistence type="predicted"/>
<evidence type="ECO:0000259" key="1">
    <source>
        <dbReference type="Pfam" id="PF08241"/>
    </source>
</evidence>
<dbReference type="EMBL" id="MLJW01000379">
    <property type="protein sequence ID" value="OIQ88264.1"/>
    <property type="molecule type" value="Genomic_DNA"/>
</dbReference>
<dbReference type="InterPro" id="IPR029063">
    <property type="entry name" value="SAM-dependent_MTases_sf"/>
</dbReference>
<organism evidence="2">
    <name type="scientific">mine drainage metagenome</name>
    <dbReference type="NCBI Taxonomy" id="410659"/>
    <lineage>
        <taxon>unclassified sequences</taxon>
        <taxon>metagenomes</taxon>
        <taxon>ecological metagenomes</taxon>
    </lineage>
</organism>
<dbReference type="AlphaFoldDB" id="A0A1J5QXF8"/>
<reference evidence="2" key="1">
    <citation type="submission" date="2016-10" db="EMBL/GenBank/DDBJ databases">
        <title>Sequence of Gallionella enrichment culture.</title>
        <authorList>
            <person name="Poehlein A."/>
            <person name="Muehling M."/>
            <person name="Daniel R."/>
        </authorList>
    </citation>
    <scope>NUCLEOTIDE SEQUENCE</scope>
</reference>
<protein>
    <recommendedName>
        <fullName evidence="1">Methyltransferase type 11 domain-containing protein</fullName>
    </recommendedName>
</protein>
<name>A0A1J5QXF8_9ZZZZ</name>
<dbReference type="Gene3D" id="3.40.50.150">
    <property type="entry name" value="Vaccinia Virus protein VP39"/>
    <property type="match status" value="1"/>
</dbReference>
<dbReference type="GO" id="GO:0008757">
    <property type="term" value="F:S-adenosylmethionine-dependent methyltransferase activity"/>
    <property type="evidence" value="ECO:0007669"/>
    <property type="project" value="InterPro"/>
</dbReference>
<dbReference type="SUPFAM" id="SSF53335">
    <property type="entry name" value="S-adenosyl-L-methionine-dependent methyltransferases"/>
    <property type="match status" value="1"/>
</dbReference>
<evidence type="ECO:0000313" key="2">
    <source>
        <dbReference type="EMBL" id="OIQ88264.1"/>
    </source>
</evidence>
<feature type="domain" description="Methyltransferase type 11" evidence="1">
    <location>
        <begin position="74"/>
        <end position="130"/>
    </location>
</feature>
<gene>
    <name evidence="2" type="ORF">GALL_298410</name>
</gene>
<comment type="caution">
    <text evidence="2">The sequence shown here is derived from an EMBL/GenBank/DDBJ whole genome shotgun (WGS) entry which is preliminary data.</text>
</comment>